<evidence type="ECO:0000256" key="4">
    <source>
        <dbReference type="ARBA" id="ARBA00023242"/>
    </source>
</evidence>
<feature type="transmembrane region" description="Helical" evidence="7">
    <location>
        <begin position="98"/>
        <end position="114"/>
    </location>
</feature>
<keyword evidence="2" id="KW-0805">Transcription regulation</keyword>
<name>A0A151S085_CAJCA</name>
<dbReference type="AlphaFoldDB" id="A0A151S085"/>
<keyword evidence="3" id="KW-0804">Transcription</keyword>
<evidence type="ECO:0000256" key="3">
    <source>
        <dbReference type="ARBA" id="ARBA00023163"/>
    </source>
</evidence>
<organism evidence="9 10">
    <name type="scientific">Cajanus cajan</name>
    <name type="common">Pigeon pea</name>
    <name type="synonym">Cajanus indicus</name>
    <dbReference type="NCBI Taxonomy" id="3821"/>
    <lineage>
        <taxon>Eukaryota</taxon>
        <taxon>Viridiplantae</taxon>
        <taxon>Streptophyta</taxon>
        <taxon>Embryophyta</taxon>
        <taxon>Tracheophyta</taxon>
        <taxon>Spermatophyta</taxon>
        <taxon>Magnoliopsida</taxon>
        <taxon>eudicotyledons</taxon>
        <taxon>Gunneridae</taxon>
        <taxon>Pentapetalae</taxon>
        <taxon>rosids</taxon>
        <taxon>fabids</taxon>
        <taxon>Fabales</taxon>
        <taxon>Fabaceae</taxon>
        <taxon>Papilionoideae</taxon>
        <taxon>50 kb inversion clade</taxon>
        <taxon>NPAAA clade</taxon>
        <taxon>indigoferoid/millettioid clade</taxon>
        <taxon>Phaseoleae</taxon>
        <taxon>Cajanus</taxon>
    </lineage>
</organism>
<feature type="domain" description="Retrovirus-related Pol polyprotein from transposon TNT 1-94-like beta-barrel" evidence="8">
    <location>
        <begin position="801"/>
        <end position="880"/>
    </location>
</feature>
<feature type="region of interest" description="Leucine repeat II (LRII)" evidence="5">
    <location>
        <begin position="359"/>
        <end position="391"/>
    </location>
</feature>
<evidence type="ECO:0000256" key="7">
    <source>
        <dbReference type="SAM" id="Phobius"/>
    </source>
</evidence>
<evidence type="ECO:0000313" key="9">
    <source>
        <dbReference type="EMBL" id="KYP48147.1"/>
    </source>
</evidence>
<evidence type="ECO:0000313" key="10">
    <source>
        <dbReference type="Proteomes" id="UP000075243"/>
    </source>
</evidence>
<feature type="compositionally biased region" description="Basic residues" evidence="6">
    <location>
        <begin position="967"/>
        <end position="985"/>
    </location>
</feature>
<dbReference type="Pfam" id="PF03514">
    <property type="entry name" value="GRAS"/>
    <property type="match status" value="1"/>
</dbReference>
<evidence type="ECO:0000259" key="8">
    <source>
        <dbReference type="Pfam" id="PF22936"/>
    </source>
</evidence>
<keyword evidence="4" id="KW-0539">Nucleus</keyword>
<keyword evidence="7" id="KW-0472">Membrane</keyword>
<comment type="caution">
    <text evidence="5">Lacks conserved residue(s) required for the propagation of feature annotation.</text>
</comment>
<dbReference type="InterPro" id="IPR054722">
    <property type="entry name" value="PolX-like_BBD"/>
</dbReference>
<dbReference type="GO" id="GO:0005634">
    <property type="term" value="C:nucleus"/>
    <property type="evidence" value="ECO:0007669"/>
    <property type="project" value="UniProtKB-SubCell"/>
</dbReference>
<proteinExistence type="inferred from homology"/>
<dbReference type="PANTHER" id="PTHR31636">
    <property type="entry name" value="OSJNBA0084A10.13 PROTEIN-RELATED"/>
    <property type="match status" value="1"/>
</dbReference>
<feature type="region of interest" description="Disordered" evidence="6">
    <location>
        <begin position="920"/>
        <end position="985"/>
    </location>
</feature>
<feature type="transmembrane region" description="Helical" evidence="7">
    <location>
        <begin position="36"/>
        <end position="55"/>
    </location>
</feature>
<comment type="subcellular location">
    <subcellularLocation>
        <location evidence="1">Nucleus</location>
    </subcellularLocation>
</comment>
<gene>
    <name evidence="9" type="ORF">KK1_030230</name>
</gene>
<keyword evidence="7" id="KW-0812">Transmembrane</keyword>
<dbReference type="EMBL" id="KQ483508">
    <property type="protein sequence ID" value="KYP48147.1"/>
    <property type="molecule type" value="Genomic_DNA"/>
</dbReference>
<protein>
    <submittedName>
        <fullName evidence="9">Scarecrow-like transcription factor PAT1</fullName>
    </submittedName>
</protein>
<feature type="short sequence motif" description="VHIID" evidence="5">
    <location>
        <begin position="313"/>
        <end position="317"/>
    </location>
</feature>
<dbReference type="PROSITE" id="PS50985">
    <property type="entry name" value="GRAS"/>
    <property type="match status" value="1"/>
</dbReference>
<keyword evidence="10" id="KW-1185">Reference proteome</keyword>
<evidence type="ECO:0000256" key="6">
    <source>
        <dbReference type="SAM" id="MobiDB-lite"/>
    </source>
</evidence>
<reference evidence="9" key="1">
    <citation type="journal article" date="2012" name="Nat. Biotechnol.">
        <title>Draft genome sequence of pigeonpea (Cajanus cajan), an orphan legume crop of resource-poor farmers.</title>
        <authorList>
            <person name="Varshney R.K."/>
            <person name="Chen W."/>
            <person name="Li Y."/>
            <person name="Bharti A.K."/>
            <person name="Saxena R.K."/>
            <person name="Schlueter J.A."/>
            <person name="Donoghue M.T."/>
            <person name="Azam S."/>
            <person name="Fan G."/>
            <person name="Whaley A.M."/>
            <person name="Farmer A.D."/>
            <person name="Sheridan J."/>
            <person name="Iwata A."/>
            <person name="Tuteja R."/>
            <person name="Penmetsa R.V."/>
            <person name="Wu W."/>
            <person name="Upadhyaya H.D."/>
            <person name="Yang S.P."/>
            <person name="Shah T."/>
            <person name="Saxena K.B."/>
            <person name="Michael T."/>
            <person name="McCombie W.R."/>
            <person name="Yang B."/>
            <person name="Zhang G."/>
            <person name="Yang H."/>
            <person name="Wang J."/>
            <person name="Spillane C."/>
            <person name="Cook D.R."/>
            <person name="May G.D."/>
            <person name="Xu X."/>
            <person name="Jackson S.A."/>
        </authorList>
    </citation>
    <scope>NUCLEOTIDE SEQUENCE [LARGE SCALE GENOMIC DNA]</scope>
</reference>
<comment type="similarity">
    <text evidence="5">Belongs to the GRAS family.</text>
</comment>
<feature type="transmembrane region" description="Helical" evidence="7">
    <location>
        <begin position="126"/>
        <end position="159"/>
    </location>
</feature>
<feature type="region of interest" description="Leucine repeat I (LRI)" evidence="5">
    <location>
        <begin position="202"/>
        <end position="262"/>
    </location>
</feature>
<evidence type="ECO:0000256" key="2">
    <source>
        <dbReference type="ARBA" id="ARBA00023015"/>
    </source>
</evidence>
<feature type="region of interest" description="SAW" evidence="5">
    <location>
        <begin position="493"/>
        <end position="567"/>
    </location>
</feature>
<dbReference type="STRING" id="3821.A0A151S085"/>
<evidence type="ECO:0000256" key="1">
    <source>
        <dbReference type="ARBA" id="ARBA00004123"/>
    </source>
</evidence>
<feature type="compositionally biased region" description="Basic and acidic residues" evidence="6">
    <location>
        <begin position="926"/>
        <end position="938"/>
    </location>
</feature>
<dbReference type="Gramene" id="C.cajan_27185.t">
    <property type="protein sequence ID" value="C.cajan_27185.t"/>
    <property type="gene ID" value="C.cajan_27185"/>
</dbReference>
<evidence type="ECO:0000256" key="5">
    <source>
        <dbReference type="PROSITE-ProRule" id="PRU01191"/>
    </source>
</evidence>
<dbReference type="Pfam" id="PF14223">
    <property type="entry name" value="Retrotran_gag_2"/>
    <property type="match status" value="1"/>
</dbReference>
<sequence>MQAQIWRFVCLISSVVGLVCYALSSSFNLLFGKWNLLKMLSYSVFSFTICLAVWFAKVCQLSYSRNLMCKAHMSVVVLTATSVYSFFYDKEVNTKPDAYSLISCAAFAVMSLSLSRQTHLGFELDILYFFLGCFILQLMKIKLLLVIVGVCFSYSLIILRSSLESSDYTLPLFHHPDITDSLQPHPDFALVVPDCGSNYMQTVLKHNLVACAKAIADTDLIMAEWFVRKIREMVSVSGEPMQRLGAYMLEGLVARLEGTGGTIYKALKCYEAANAKRLSYMHMFHQICLLHFKFGYMCANGAIAEAMRNEDRIHIIDFQINEGIQWLTLIRDFAARAGGAPHIRITGVGDSTSADALQMVGNKLSKLAEDLKVPFEFHAVPVSACDVQLQNLLIQSDEVLAVNFAFILHHVSENHRDRLLRLVRSLSPKVVTLVEQESNTNIVEFFPRFLETLDYYSAMFESMNANVDLPEEYKERIYIEQICYARDIVNIIACEEAERVERHELLGKWRLRFAIAGFTPYPLSPSVNATIKKLLENYGDRYKFEERDGALYLGWMGRNLVASCAWTSLYVTTPETIWDYLKEEYAGDERIRSMQVLNLMREFEIQRMKETETIKQYSDKLLGIANKVRLLGTQFLDSRIVEKILVTIPERYEASIAALENTKDLSKITLAEVLHALQALEQRRLMREEGSVEGVYLAKWKNKNSGKNKKKELFQENSQHNNTQIFPPCPYCKKTNHPQQRCWWRPDVKCDNCGKLGHLKHVCKSHEQQEEANIVEDQQEEGEEELLSMSCFMTKKPSKAWIIDSGCTNHMTYDRELFKELNKTDISKVQMGNGAHLAVKGKGTLAIKSHSGFKLISDVLYVPDINQNLLSVSQLLGKGYKVLFEDKNCVIKDIHNKEVFNVHMKGKSFALNLEKEEPIINEDTSEEHKDACLQKKFDDQEENEDDEKSPSKEKFETNVKVVPLKKNYNKNHKKKKPIKKRKSRF</sequence>
<dbReference type="Proteomes" id="UP000075243">
    <property type="component" value="Unassembled WGS sequence"/>
</dbReference>
<keyword evidence="7" id="KW-1133">Transmembrane helix</keyword>
<dbReference type="Pfam" id="PF22936">
    <property type="entry name" value="Pol_BBD"/>
    <property type="match status" value="1"/>
</dbReference>
<feature type="transmembrane region" description="Helical" evidence="7">
    <location>
        <begin position="5"/>
        <end position="24"/>
    </location>
</feature>
<dbReference type="InterPro" id="IPR005202">
    <property type="entry name" value="TF_GRAS"/>
</dbReference>
<accession>A0A151S085</accession>
<feature type="transmembrane region" description="Helical" evidence="7">
    <location>
        <begin position="67"/>
        <end position="86"/>
    </location>
</feature>
<feature type="compositionally biased region" description="Basic and acidic residues" evidence="6">
    <location>
        <begin position="948"/>
        <end position="957"/>
    </location>
</feature>